<dbReference type="GO" id="GO:0016682">
    <property type="term" value="F:oxidoreductase activity, acting on diphenols and related substances as donors, oxygen as acceptor"/>
    <property type="evidence" value="ECO:0007669"/>
    <property type="project" value="TreeGrafter"/>
</dbReference>
<dbReference type="RefSeq" id="WP_073057686.1">
    <property type="nucleotide sequence ID" value="NZ_FQUP01000006.1"/>
</dbReference>
<keyword evidence="4 12" id="KW-1003">Cell membrane</keyword>
<dbReference type="STRING" id="1122133.SAMN02745157_4501"/>
<feature type="transmembrane region" description="Helical" evidence="12">
    <location>
        <begin position="220"/>
        <end position="241"/>
    </location>
</feature>
<dbReference type="GO" id="GO:0070069">
    <property type="term" value="C:cytochrome complex"/>
    <property type="evidence" value="ECO:0007669"/>
    <property type="project" value="UniProtKB-UniRule"/>
</dbReference>
<name>A0A1M5L5L6_9HYPH</name>
<dbReference type="InterPro" id="IPR002585">
    <property type="entry name" value="Cyt-d_ubiquinol_oxidase_su_1"/>
</dbReference>
<evidence type="ECO:0000256" key="4">
    <source>
        <dbReference type="ARBA" id="ARBA00022475"/>
    </source>
</evidence>
<feature type="transmembrane region" description="Helical" evidence="12">
    <location>
        <begin position="96"/>
        <end position="118"/>
    </location>
</feature>
<evidence type="ECO:0000256" key="2">
    <source>
        <dbReference type="ARBA" id="ARBA00009819"/>
    </source>
</evidence>
<dbReference type="Pfam" id="PF01654">
    <property type="entry name" value="Cyt_bd_oxida_I"/>
    <property type="match status" value="1"/>
</dbReference>
<feature type="transmembrane region" description="Helical" evidence="12">
    <location>
        <begin position="355"/>
        <end position="378"/>
    </location>
</feature>
<dbReference type="EMBL" id="FQUP01000006">
    <property type="protein sequence ID" value="SHG60308.1"/>
    <property type="molecule type" value="Genomic_DNA"/>
</dbReference>
<feature type="transmembrane region" description="Helical" evidence="12">
    <location>
        <begin position="20"/>
        <end position="43"/>
    </location>
</feature>
<feature type="transmembrane region" description="Helical" evidence="12">
    <location>
        <begin position="55"/>
        <end position="76"/>
    </location>
</feature>
<keyword evidence="10 12" id="KW-0408">Iron</keyword>
<evidence type="ECO:0000256" key="12">
    <source>
        <dbReference type="PIRNR" id="PIRNR006446"/>
    </source>
</evidence>
<proteinExistence type="inferred from homology"/>
<evidence type="ECO:0000256" key="9">
    <source>
        <dbReference type="ARBA" id="ARBA00022989"/>
    </source>
</evidence>
<evidence type="ECO:0000256" key="13">
    <source>
        <dbReference type="SAM" id="MobiDB-lite"/>
    </source>
</evidence>
<protein>
    <submittedName>
        <fullName evidence="14">Cytochrome bd-I ubiquinol oxidase subunit 1 apoprotein</fullName>
    </submittedName>
</protein>
<dbReference type="GO" id="GO:0009055">
    <property type="term" value="F:electron transfer activity"/>
    <property type="evidence" value="ECO:0007669"/>
    <property type="project" value="UniProtKB-UniRule"/>
</dbReference>
<keyword evidence="8 12" id="KW-0249">Electron transport</keyword>
<keyword evidence="6 12" id="KW-0812">Transmembrane</keyword>
<feature type="transmembrane region" description="Helical" evidence="12">
    <location>
        <begin position="125"/>
        <end position="147"/>
    </location>
</feature>
<keyword evidence="3 12" id="KW-0813">Transport</keyword>
<comment type="similarity">
    <text evidence="2 12">Belongs to the cytochrome ubiquinol oxidase subunit 1 family.</text>
</comment>
<evidence type="ECO:0000256" key="3">
    <source>
        <dbReference type="ARBA" id="ARBA00022448"/>
    </source>
</evidence>
<reference evidence="14 15" key="1">
    <citation type="submission" date="2016-11" db="EMBL/GenBank/DDBJ databases">
        <authorList>
            <person name="Jaros S."/>
            <person name="Januszkiewicz K."/>
            <person name="Wedrychowicz H."/>
        </authorList>
    </citation>
    <scope>NUCLEOTIDE SEQUENCE [LARGE SCALE GENOMIC DNA]</scope>
    <source>
        <strain evidence="14 15">DSM 19436</strain>
    </source>
</reference>
<dbReference type="GO" id="GO:0020037">
    <property type="term" value="F:heme binding"/>
    <property type="evidence" value="ECO:0007669"/>
    <property type="project" value="TreeGrafter"/>
</dbReference>
<dbReference type="PANTHER" id="PTHR30365:SF14">
    <property type="entry name" value="CYTOCHROME BD MENAQUINOL OXIDASE SUBUNIT I-RELATED"/>
    <property type="match status" value="1"/>
</dbReference>
<sequence>MDTTALLLSRLQFAGTVSFHIIFPAFTVGLAAWLCVLEARWLATGRPVYRRLFDYWLTIFAIAFGMGVVSGIVMAFQFGTNWSELARRTGPIQGPLLLYESFTAFALEASFFGVLMLGRGRVPSWLYLFSCLMVALGTTLSSFWIMVNNSWMQSPVGFELQPDGVFWPNDWRAILFSPVVWVRFPHMLLAAYITSAFCIAAAGAWHLLHGAFRAEAAVMLRMALGLAAVLVPAQLLVGHLVGDYTHDKQPAKFAAIEARWKDEQPASEVLIAWPNEATQSNDFAVTIPYLGSLIGSMSLTAKEVGIESFPDAERPPVIIPFFAFRIMVGCGLLMLGLAWYGCLQIARGRLEDRQWLLRAIAISFPLGFTATLTGWFTAEVGRQPWTVYGMLRTADAVTPSLTGAQVWATIIIFTVVYAVIFAAGVTYIFRLILRGPVPIPLFEPGETNPKRPLSIPGESPGVPGPVAVSHQEVAS</sequence>
<dbReference type="PIRSF" id="PIRSF006446">
    <property type="entry name" value="Cyt_quinol_oxidase_1"/>
    <property type="match status" value="1"/>
</dbReference>
<dbReference type="PANTHER" id="PTHR30365">
    <property type="entry name" value="CYTOCHROME D UBIQUINOL OXIDASE"/>
    <property type="match status" value="1"/>
</dbReference>
<dbReference type="Proteomes" id="UP000184485">
    <property type="component" value="Unassembled WGS sequence"/>
</dbReference>
<evidence type="ECO:0000313" key="15">
    <source>
        <dbReference type="Proteomes" id="UP000184485"/>
    </source>
</evidence>
<keyword evidence="7 12" id="KW-0479">Metal-binding</keyword>
<organism evidence="14 15">
    <name type="scientific">Kaistia soli DSM 19436</name>
    <dbReference type="NCBI Taxonomy" id="1122133"/>
    <lineage>
        <taxon>Bacteria</taxon>
        <taxon>Pseudomonadati</taxon>
        <taxon>Pseudomonadota</taxon>
        <taxon>Alphaproteobacteria</taxon>
        <taxon>Hyphomicrobiales</taxon>
        <taxon>Kaistiaceae</taxon>
        <taxon>Kaistia</taxon>
    </lineage>
</organism>
<evidence type="ECO:0000256" key="7">
    <source>
        <dbReference type="ARBA" id="ARBA00022723"/>
    </source>
</evidence>
<evidence type="ECO:0000256" key="11">
    <source>
        <dbReference type="ARBA" id="ARBA00023136"/>
    </source>
</evidence>
<evidence type="ECO:0000256" key="10">
    <source>
        <dbReference type="ARBA" id="ARBA00023004"/>
    </source>
</evidence>
<feature type="transmembrane region" description="Helical" evidence="12">
    <location>
        <begin position="406"/>
        <end position="429"/>
    </location>
</feature>
<feature type="region of interest" description="Disordered" evidence="13">
    <location>
        <begin position="450"/>
        <end position="475"/>
    </location>
</feature>
<evidence type="ECO:0000256" key="8">
    <source>
        <dbReference type="ARBA" id="ARBA00022982"/>
    </source>
</evidence>
<dbReference type="GO" id="GO:0019646">
    <property type="term" value="P:aerobic electron transport chain"/>
    <property type="evidence" value="ECO:0007669"/>
    <property type="project" value="InterPro"/>
</dbReference>
<evidence type="ECO:0000313" key="14">
    <source>
        <dbReference type="EMBL" id="SHG60308.1"/>
    </source>
</evidence>
<gene>
    <name evidence="14" type="ORF">SAMN02745157_4501</name>
</gene>
<comment type="subcellular location">
    <subcellularLocation>
        <location evidence="12">Cell inner membrane</location>
    </subcellularLocation>
    <subcellularLocation>
        <location evidence="1">Cell membrane</location>
        <topology evidence="1">Multi-pass membrane protein</topology>
    </subcellularLocation>
</comment>
<keyword evidence="15" id="KW-1185">Reference proteome</keyword>
<evidence type="ECO:0000256" key="1">
    <source>
        <dbReference type="ARBA" id="ARBA00004651"/>
    </source>
</evidence>
<keyword evidence="9 12" id="KW-1133">Transmembrane helix</keyword>
<keyword evidence="11 12" id="KW-0472">Membrane</keyword>
<accession>A0A1M5L5L6</accession>
<feature type="transmembrane region" description="Helical" evidence="12">
    <location>
        <begin position="187"/>
        <end position="208"/>
    </location>
</feature>
<dbReference type="AlphaFoldDB" id="A0A1M5L5L6"/>
<dbReference type="GO" id="GO:0005886">
    <property type="term" value="C:plasma membrane"/>
    <property type="evidence" value="ECO:0007669"/>
    <property type="project" value="UniProtKB-SubCell"/>
</dbReference>
<dbReference type="GO" id="GO:0046872">
    <property type="term" value="F:metal ion binding"/>
    <property type="evidence" value="ECO:0007669"/>
    <property type="project" value="UniProtKB-UniRule"/>
</dbReference>
<keyword evidence="5 12" id="KW-0349">Heme</keyword>
<evidence type="ECO:0000256" key="5">
    <source>
        <dbReference type="ARBA" id="ARBA00022617"/>
    </source>
</evidence>
<evidence type="ECO:0000256" key="6">
    <source>
        <dbReference type="ARBA" id="ARBA00022692"/>
    </source>
</evidence>
<feature type="transmembrane region" description="Helical" evidence="12">
    <location>
        <begin position="317"/>
        <end position="343"/>
    </location>
</feature>
<dbReference type="OrthoDB" id="9807042at2"/>